<keyword evidence="6" id="KW-1185">Reference proteome</keyword>
<evidence type="ECO:0000313" key="6">
    <source>
        <dbReference type="Proteomes" id="UP000232638"/>
    </source>
</evidence>
<feature type="domain" description="MobA/MobL protein" evidence="4">
    <location>
        <begin position="23"/>
        <end position="81"/>
    </location>
</feature>
<name>A0A2K8UHL8_9GAMM</name>
<dbReference type="KEGG" id="tsy:THSYN_29305"/>
<geneLocation type="plasmid" evidence="6">
    <name>pts417</name>
</geneLocation>
<feature type="compositionally biased region" description="Basic and acidic residues" evidence="3">
    <location>
        <begin position="1"/>
        <end position="19"/>
    </location>
</feature>
<sequence>MAREGKDAARLERGEKLKATDAGNMPAWAAAEPALFRQAADRHERANGTAYREFELALPRELTPDDRVALVRDRVRQEIGDRHAYQGSPHETEKILR</sequence>
<dbReference type="AlphaFoldDB" id="A0A2K8UHL8"/>
<evidence type="ECO:0000256" key="2">
    <source>
        <dbReference type="ARBA" id="ARBA00022971"/>
    </source>
</evidence>
<accession>A0A2K8UHL8</accession>
<dbReference type="Pfam" id="PF03389">
    <property type="entry name" value="MobA_MobL"/>
    <property type="match status" value="1"/>
</dbReference>
<evidence type="ECO:0000313" key="5">
    <source>
        <dbReference type="EMBL" id="AUB85038.1"/>
    </source>
</evidence>
<dbReference type="EMBL" id="CP020371">
    <property type="protein sequence ID" value="AUB85038.1"/>
    <property type="molecule type" value="Genomic_DNA"/>
</dbReference>
<dbReference type="Proteomes" id="UP000232638">
    <property type="component" value="Plasmid pTs417"/>
</dbReference>
<protein>
    <recommendedName>
        <fullName evidence="4">MobA/MobL protein domain-containing protein</fullName>
    </recommendedName>
</protein>
<evidence type="ECO:0000259" key="4">
    <source>
        <dbReference type="Pfam" id="PF03389"/>
    </source>
</evidence>
<dbReference type="Gene3D" id="3.30.930.30">
    <property type="match status" value="1"/>
</dbReference>
<evidence type="ECO:0000256" key="3">
    <source>
        <dbReference type="SAM" id="MobiDB-lite"/>
    </source>
</evidence>
<dbReference type="InterPro" id="IPR005053">
    <property type="entry name" value="MobA_MobL"/>
</dbReference>
<keyword evidence="5" id="KW-0614">Plasmid</keyword>
<reference evidence="5 6" key="1">
    <citation type="submission" date="2017-03" db="EMBL/GenBank/DDBJ databases">
        <title>Complete genome sequence of Candidatus 'Thiodictyon syntrophicum' sp. nov. strain Cad16T, a photolithoautotroph purple sulfur bacterium isolated from an alpine meromictic lake.</title>
        <authorList>
            <person name="Luedin S.M."/>
            <person name="Pothier J.F."/>
            <person name="Danza F."/>
            <person name="Storelli N."/>
            <person name="Wittwer M."/>
            <person name="Tonolla M."/>
        </authorList>
    </citation>
    <scope>NUCLEOTIDE SEQUENCE [LARGE SCALE GENOMIC DNA]</scope>
    <source>
        <strain evidence="5 6">Cad16T</strain>
        <plasmid evidence="6">Plasmid pts417</plasmid>
    </source>
</reference>
<feature type="region of interest" description="Disordered" evidence="3">
    <location>
        <begin position="1"/>
        <end position="25"/>
    </location>
</feature>
<gene>
    <name evidence="5" type="ORF">THSYN_29305</name>
</gene>
<organism evidence="5 6">
    <name type="scientific">Candidatus Thiodictyon syntrophicum</name>
    <dbReference type="NCBI Taxonomy" id="1166950"/>
    <lineage>
        <taxon>Bacteria</taxon>
        <taxon>Pseudomonadati</taxon>
        <taxon>Pseudomonadota</taxon>
        <taxon>Gammaproteobacteria</taxon>
        <taxon>Chromatiales</taxon>
        <taxon>Chromatiaceae</taxon>
        <taxon>Thiodictyon</taxon>
    </lineage>
</organism>
<comment type="similarity">
    <text evidence="1">Belongs to the MobA/MobL family.</text>
</comment>
<keyword evidence="2" id="KW-0184">Conjugation</keyword>
<proteinExistence type="inferred from homology"/>
<evidence type="ECO:0000256" key="1">
    <source>
        <dbReference type="ARBA" id="ARBA00010873"/>
    </source>
</evidence>